<reference evidence="2 3" key="1">
    <citation type="journal article" date="2014" name="Genome Announc.">
        <title>Draft Genome Sequence of Propane- and Butane-Oxidizing Actinobacterium Rhodococcus ruber IEGM 231.</title>
        <authorList>
            <person name="Ivshina I.B."/>
            <person name="Kuyukina M.S."/>
            <person name="Krivoruchko A.V."/>
            <person name="Barbe V."/>
            <person name="Fischer C."/>
        </authorList>
    </citation>
    <scope>NUCLEOTIDE SEQUENCE [LARGE SCALE GENOMIC DNA]</scope>
</reference>
<protein>
    <submittedName>
        <fullName evidence="2">Uncharacterized protein</fullName>
    </submittedName>
</protein>
<dbReference type="EMBL" id="CCSD01000111">
    <property type="protein sequence ID" value="CDZ92351.1"/>
    <property type="molecule type" value="Genomic_DNA"/>
</dbReference>
<dbReference type="AlphaFoldDB" id="A0A098BX99"/>
<dbReference type="Proteomes" id="UP000042997">
    <property type="component" value="Unassembled WGS sequence"/>
</dbReference>
<proteinExistence type="predicted"/>
<feature type="region of interest" description="Disordered" evidence="1">
    <location>
        <begin position="14"/>
        <end position="36"/>
    </location>
</feature>
<name>A0A098BX99_9NOCA</name>
<sequence length="266" mass="27963">MGKPTHGIEAWNRSSNVSCADRPSTAVQRAERGPHPYRVEDSIRVGKELTGRPHDISGLTSFGLPASQRLGPGDARAPTAPVALGALPEIRVTLLHRPPSILVQSGPLLKQRVYSLGDLAGVDIAGLVEEICRGHPANREQVARLGKVGGEPQGLCVLHCFEAGGEGIALRLGLPETAAVLRSLGVATRVLRSFGLLGDGRCVDSVVLARLRGVQAGVFDAGIGVRGDGHVYPSVFGVGILMSSHVRRRTVADRNCTCVMRSAGNS</sequence>
<evidence type="ECO:0000256" key="1">
    <source>
        <dbReference type="SAM" id="MobiDB-lite"/>
    </source>
</evidence>
<evidence type="ECO:0000313" key="2">
    <source>
        <dbReference type="EMBL" id="CDZ92351.1"/>
    </source>
</evidence>
<evidence type="ECO:0000313" key="3">
    <source>
        <dbReference type="Proteomes" id="UP000042997"/>
    </source>
</evidence>
<gene>
    <name evidence="2" type="ORF">RHRU231_950001</name>
</gene>
<organism evidence="2 3">
    <name type="scientific">Rhodococcus ruber</name>
    <dbReference type="NCBI Taxonomy" id="1830"/>
    <lineage>
        <taxon>Bacteria</taxon>
        <taxon>Bacillati</taxon>
        <taxon>Actinomycetota</taxon>
        <taxon>Actinomycetes</taxon>
        <taxon>Mycobacteriales</taxon>
        <taxon>Nocardiaceae</taxon>
        <taxon>Rhodococcus</taxon>
    </lineage>
</organism>
<accession>A0A098BX99</accession>